<dbReference type="InterPro" id="IPR029063">
    <property type="entry name" value="SAM-dependent_MTases_sf"/>
</dbReference>
<gene>
    <name evidence="2" type="ORF">MYP_4433</name>
</gene>
<organism evidence="2 3">
    <name type="scientific">Sporocytophaga myxococcoides</name>
    <dbReference type="NCBI Taxonomy" id="153721"/>
    <lineage>
        <taxon>Bacteria</taxon>
        <taxon>Pseudomonadati</taxon>
        <taxon>Bacteroidota</taxon>
        <taxon>Cytophagia</taxon>
        <taxon>Cytophagales</taxon>
        <taxon>Cytophagaceae</taxon>
        <taxon>Sporocytophaga</taxon>
    </lineage>
</organism>
<comment type="caution">
    <text evidence="2">The sequence shown here is derived from an EMBL/GenBank/DDBJ whole genome shotgun (WGS) entry which is preliminary data.</text>
</comment>
<dbReference type="SUPFAM" id="SSF53335">
    <property type="entry name" value="S-adenosyl-L-methionine-dependent methyltransferases"/>
    <property type="match status" value="1"/>
</dbReference>
<dbReference type="InterPro" id="IPR041698">
    <property type="entry name" value="Methyltransf_25"/>
</dbReference>
<keyword evidence="2" id="KW-0808">Transferase</keyword>
<dbReference type="GO" id="GO:0032259">
    <property type="term" value="P:methylation"/>
    <property type="evidence" value="ECO:0007669"/>
    <property type="project" value="UniProtKB-KW"/>
</dbReference>
<proteinExistence type="predicted"/>
<evidence type="ECO:0000313" key="3">
    <source>
        <dbReference type="Proteomes" id="UP000030185"/>
    </source>
</evidence>
<evidence type="ECO:0000259" key="1">
    <source>
        <dbReference type="Pfam" id="PF13649"/>
    </source>
</evidence>
<dbReference type="CDD" id="cd02440">
    <property type="entry name" value="AdoMet_MTases"/>
    <property type="match status" value="1"/>
</dbReference>
<name>A0A098LM37_9BACT</name>
<dbReference type="Gene3D" id="3.40.50.150">
    <property type="entry name" value="Vaccinia Virus protein VP39"/>
    <property type="match status" value="1"/>
</dbReference>
<dbReference type="AlphaFoldDB" id="A0A098LM37"/>
<dbReference type="Pfam" id="PF13649">
    <property type="entry name" value="Methyltransf_25"/>
    <property type="match status" value="1"/>
</dbReference>
<dbReference type="STRING" id="153721.MYP_4433"/>
<dbReference type="Proteomes" id="UP000030185">
    <property type="component" value="Unassembled WGS sequence"/>
</dbReference>
<protein>
    <submittedName>
        <fullName evidence="2">2-polyprenyl-3-methyl-5-hydroxy-6-metoxy-1,4-benzoquinol methylase</fullName>
    </submittedName>
</protein>
<feature type="domain" description="Methyltransferase" evidence="1">
    <location>
        <begin position="63"/>
        <end position="155"/>
    </location>
</feature>
<sequence>MQRSADPEIMDDLEFEGEVLGRTLDEIEFINKWLGGNAVTLDAVKKVVKARQLQKTDVPITISDLGCGGGEMLSLIYKWAESEDIKVKLTGIDANDYVVNHAAKKVPLQDCISFKKYNVLDIAFKKESFDISTCTLFCHHFENDVLINFLKQLKSQTRFAIIINDIHRHWFAYYSIKYLTSLFSRSYMVKYDAQLSVLRAFKKSELELIISKAGFSRFEIRWKWAFRFQVILWCD</sequence>
<reference evidence="2 3" key="1">
    <citation type="submission" date="2014-09" db="EMBL/GenBank/DDBJ databases">
        <title>Sporocytophaga myxococcoides PG-01 genome sequencing.</title>
        <authorList>
            <person name="Liu L."/>
            <person name="Gao P.J."/>
            <person name="Chen G.J."/>
            <person name="Wang L.S."/>
        </authorList>
    </citation>
    <scope>NUCLEOTIDE SEQUENCE [LARGE SCALE GENOMIC DNA]</scope>
    <source>
        <strain evidence="2 3">PG-01</strain>
    </source>
</reference>
<keyword evidence="3" id="KW-1185">Reference proteome</keyword>
<dbReference type="GO" id="GO:0008168">
    <property type="term" value="F:methyltransferase activity"/>
    <property type="evidence" value="ECO:0007669"/>
    <property type="project" value="UniProtKB-KW"/>
</dbReference>
<dbReference type="eggNOG" id="COG2226">
    <property type="taxonomic scope" value="Bacteria"/>
</dbReference>
<keyword evidence="2" id="KW-0489">Methyltransferase</keyword>
<accession>A0A098LM37</accession>
<dbReference type="EMBL" id="BBLT01000011">
    <property type="protein sequence ID" value="GAL87203.1"/>
    <property type="molecule type" value="Genomic_DNA"/>
</dbReference>
<evidence type="ECO:0000313" key="2">
    <source>
        <dbReference type="EMBL" id="GAL87203.1"/>
    </source>
</evidence>